<protein>
    <submittedName>
        <fullName evidence="1">Uncharacterized protein</fullName>
    </submittedName>
</protein>
<proteinExistence type="predicted"/>
<evidence type="ECO:0000313" key="1">
    <source>
        <dbReference type="EMBL" id="OYQ46345.1"/>
    </source>
</evidence>
<keyword evidence="2" id="KW-1185">Reference proteome</keyword>
<reference evidence="1 2" key="1">
    <citation type="submission" date="2017-07" db="EMBL/GenBank/DDBJ databases">
        <title>Flavobacterium cyanobacteriorum sp. nov., isolated from cyanobacterial aggregates in a eutrophic lake.</title>
        <authorList>
            <person name="Cai H."/>
        </authorList>
    </citation>
    <scope>NUCLEOTIDE SEQUENCE [LARGE SCALE GENOMIC DNA]</scope>
    <source>
        <strain evidence="1 2">TH167</strain>
    </source>
</reference>
<gene>
    <name evidence="1" type="ORF">CHX27_04675</name>
</gene>
<dbReference type="AlphaFoldDB" id="A0A255ZZM8"/>
<dbReference type="EMBL" id="NOXX01000167">
    <property type="protein sequence ID" value="OYQ46345.1"/>
    <property type="molecule type" value="Genomic_DNA"/>
</dbReference>
<evidence type="ECO:0000313" key="2">
    <source>
        <dbReference type="Proteomes" id="UP000216035"/>
    </source>
</evidence>
<name>A0A255ZZM8_9FLAO</name>
<comment type="caution">
    <text evidence="1">The sequence shown here is derived from an EMBL/GenBank/DDBJ whole genome shotgun (WGS) entry which is preliminary data.</text>
</comment>
<dbReference type="Proteomes" id="UP000216035">
    <property type="component" value="Unassembled WGS sequence"/>
</dbReference>
<sequence length="61" mass="7000">MAVKNVFFLFAFFIATTLFGQNALLKNELLAAYDFETTEAYAEAKKADDFSWKHSHLFCVN</sequence>
<organism evidence="1 2">
    <name type="scientific">Flavobacterium aurantiibacter</name>
    <dbReference type="NCBI Taxonomy" id="2023067"/>
    <lineage>
        <taxon>Bacteria</taxon>
        <taxon>Pseudomonadati</taxon>
        <taxon>Bacteroidota</taxon>
        <taxon>Flavobacteriia</taxon>
        <taxon>Flavobacteriales</taxon>
        <taxon>Flavobacteriaceae</taxon>
        <taxon>Flavobacterium</taxon>
    </lineage>
</organism>
<accession>A0A255ZZM8</accession>